<organism evidence="1 2">
    <name type="scientific">Ruegeria denitrificans</name>
    <dbReference type="NCBI Taxonomy" id="1715692"/>
    <lineage>
        <taxon>Bacteria</taxon>
        <taxon>Pseudomonadati</taxon>
        <taxon>Pseudomonadota</taxon>
        <taxon>Alphaproteobacteria</taxon>
        <taxon>Rhodobacterales</taxon>
        <taxon>Roseobacteraceae</taxon>
        <taxon>Ruegeria</taxon>
    </lineage>
</organism>
<dbReference type="EMBL" id="CYUD01000020">
    <property type="protein sequence ID" value="CUK18637.1"/>
    <property type="molecule type" value="Genomic_DNA"/>
</dbReference>
<dbReference type="AlphaFoldDB" id="A0A0P1IKB4"/>
<reference evidence="2" key="1">
    <citation type="submission" date="2015-09" db="EMBL/GenBank/DDBJ databases">
        <authorList>
            <person name="Rodrigo-Torres L."/>
            <person name="Arahal D.R."/>
        </authorList>
    </citation>
    <scope>NUCLEOTIDE SEQUENCE [LARGE SCALE GENOMIC DNA]</scope>
    <source>
        <strain evidence="2">CECT 5091</strain>
    </source>
</reference>
<accession>A0A0P1IKB4</accession>
<gene>
    <name evidence="1" type="ORF">RUE5091_04286</name>
</gene>
<evidence type="ECO:0000313" key="2">
    <source>
        <dbReference type="Proteomes" id="UP000051260"/>
    </source>
</evidence>
<dbReference type="Proteomes" id="UP000051260">
    <property type="component" value="Unassembled WGS sequence"/>
</dbReference>
<sequence length="41" mass="4420">MCVVQEAGFSVIPALFADGAVINHKMPNQRQRHGGGMKPNL</sequence>
<name>A0A0P1IKB4_9RHOB</name>
<evidence type="ECO:0000313" key="1">
    <source>
        <dbReference type="EMBL" id="CUK18637.1"/>
    </source>
</evidence>
<keyword evidence="2" id="KW-1185">Reference proteome</keyword>
<protein>
    <submittedName>
        <fullName evidence="1">Uncharacterized protein</fullName>
    </submittedName>
</protein>
<proteinExistence type="predicted"/>